<comment type="subcellular location">
    <subcellularLocation>
        <location evidence="1">Membrane</location>
        <topology evidence="1">Single-pass type IV membrane protein</topology>
    </subcellularLocation>
</comment>
<dbReference type="STRING" id="554055.A0A2P6VJ53"/>
<organism evidence="18 19">
    <name type="scientific">Micractinium conductrix</name>
    <dbReference type="NCBI Taxonomy" id="554055"/>
    <lineage>
        <taxon>Eukaryota</taxon>
        <taxon>Viridiplantae</taxon>
        <taxon>Chlorophyta</taxon>
        <taxon>core chlorophytes</taxon>
        <taxon>Trebouxiophyceae</taxon>
        <taxon>Chlorellales</taxon>
        <taxon>Chlorellaceae</taxon>
        <taxon>Chlorella clade</taxon>
        <taxon>Micractinium</taxon>
    </lineage>
</organism>
<feature type="region of interest" description="Disordered" evidence="15">
    <location>
        <begin position="16"/>
        <end position="39"/>
    </location>
</feature>
<dbReference type="PROSITE" id="PS00113">
    <property type="entry name" value="ADENYLATE_KINASE"/>
    <property type="match status" value="1"/>
</dbReference>
<dbReference type="PROSITE" id="PS00914">
    <property type="entry name" value="SYNTAXIN"/>
    <property type="match status" value="1"/>
</dbReference>
<protein>
    <recommendedName>
        <fullName evidence="4">adenylate kinase</fullName>
        <ecNumber evidence="4">2.7.4.3</ecNumber>
    </recommendedName>
</protein>
<name>A0A2P6VJ53_9CHLO</name>
<dbReference type="Pfam" id="PF00804">
    <property type="entry name" value="Syntaxin"/>
    <property type="match status" value="1"/>
</dbReference>
<dbReference type="CDD" id="cd15848">
    <property type="entry name" value="SNARE_syntaxin1-like"/>
    <property type="match status" value="1"/>
</dbReference>
<evidence type="ECO:0000256" key="16">
    <source>
        <dbReference type="SAM" id="Phobius"/>
    </source>
</evidence>
<keyword evidence="9 13" id="KW-0418">Kinase</keyword>
<keyword evidence="6 13" id="KW-0808">Transferase</keyword>
<dbReference type="HAMAP" id="MF_00235">
    <property type="entry name" value="Adenylate_kinase_Adk"/>
    <property type="match status" value="1"/>
</dbReference>
<dbReference type="OrthoDB" id="10255013at2759"/>
<proteinExistence type="inferred from homology"/>
<keyword evidence="7 16" id="KW-0812">Transmembrane</keyword>
<evidence type="ECO:0000256" key="7">
    <source>
        <dbReference type="ARBA" id="ARBA00022692"/>
    </source>
</evidence>
<evidence type="ECO:0000313" key="19">
    <source>
        <dbReference type="Proteomes" id="UP000239649"/>
    </source>
</evidence>
<evidence type="ECO:0000256" key="2">
    <source>
        <dbReference type="ARBA" id="ARBA00007220"/>
    </source>
</evidence>
<feature type="transmembrane region" description="Helical" evidence="16">
    <location>
        <begin position="283"/>
        <end position="304"/>
    </location>
</feature>
<evidence type="ECO:0000256" key="3">
    <source>
        <dbReference type="ARBA" id="ARBA00009063"/>
    </source>
</evidence>
<dbReference type="GO" id="GO:0005484">
    <property type="term" value="F:SNAP receptor activity"/>
    <property type="evidence" value="ECO:0007669"/>
    <property type="project" value="InterPro"/>
</dbReference>
<dbReference type="Pfam" id="PF00406">
    <property type="entry name" value="ADK"/>
    <property type="match status" value="1"/>
</dbReference>
<evidence type="ECO:0000259" key="17">
    <source>
        <dbReference type="PROSITE" id="PS50192"/>
    </source>
</evidence>
<evidence type="ECO:0000256" key="1">
    <source>
        <dbReference type="ARBA" id="ARBA00004211"/>
    </source>
</evidence>
<dbReference type="GO" id="GO:0012505">
    <property type="term" value="C:endomembrane system"/>
    <property type="evidence" value="ECO:0007669"/>
    <property type="project" value="TreeGrafter"/>
</dbReference>
<keyword evidence="11 16" id="KW-1133">Transmembrane helix</keyword>
<comment type="caution">
    <text evidence="18">The sequence shown here is derived from an EMBL/GenBank/DDBJ whole genome shotgun (WGS) entry which is preliminary data.</text>
</comment>
<dbReference type="PANTHER" id="PTHR19957">
    <property type="entry name" value="SYNTAXIN"/>
    <property type="match status" value="1"/>
</dbReference>
<dbReference type="PROSITE" id="PS50192">
    <property type="entry name" value="T_SNARE"/>
    <property type="match status" value="1"/>
</dbReference>
<dbReference type="SMART" id="SM00503">
    <property type="entry name" value="SynN"/>
    <property type="match status" value="1"/>
</dbReference>
<dbReference type="GO" id="GO:0004017">
    <property type="term" value="F:AMP kinase activity"/>
    <property type="evidence" value="ECO:0007669"/>
    <property type="project" value="UniProtKB-EC"/>
</dbReference>
<dbReference type="GO" id="GO:0048278">
    <property type="term" value="P:vesicle docking"/>
    <property type="evidence" value="ECO:0007669"/>
    <property type="project" value="TreeGrafter"/>
</dbReference>
<accession>A0A2P6VJ53</accession>
<dbReference type="GO" id="GO:0005524">
    <property type="term" value="F:ATP binding"/>
    <property type="evidence" value="ECO:0007669"/>
    <property type="project" value="InterPro"/>
</dbReference>
<evidence type="ECO:0000256" key="11">
    <source>
        <dbReference type="ARBA" id="ARBA00022989"/>
    </source>
</evidence>
<dbReference type="GO" id="GO:0031201">
    <property type="term" value="C:SNARE complex"/>
    <property type="evidence" value="ECO:0007669"/>
    <property type="project" value="TreeGrafter"/>
</dbReference>
<dbReference type="GO" id="GO:0006886">
    <property type="term" value="P:intracellular protein transport"/>
    <property type="evidence" value="ECO:0007669"/>
    <property type="project" value="InterPro"/>
</dbReference>
<dbReference type="InterPro" id="IPR033690">
    <property type="entry name" value="Adenylat_kinase_CS"/>
</dbReference>
<dbReference type="InterPro" id="IPR000850">
    <property type="entry name" value="Adenylat/UMP-CMP_kin"/>
</dbReference>
<dbReference type="EMBL" id="LHPF02000005">
    <property type="protein sequence ID" value="PSC74112.1"/>
    <property type="molecule type" value="Genomic_DNA"/>
</dbReference>
<keyword evidence="8" id="KW-0547">Nucleotide-binding</keyword>
<dbReference type="SUPFAM" id="SSF47661">
    <property type="entry name" value="t-snare proteins"/>
    <property type="match status" value="1"/>
</dbReference>
<evidence type="ECO:0000313" key="18">
    <source>
        <dbReference type="EMBL" id="PSC74112.1"/>
    </source>
</evidence>
<dbReference type="GO" id="GO:0006906">
    <property type="term" value="P:vesicle fusion"/>
    <property type="evidence" value="ECO:0007669"/>
    <property type="project" value="TreeGrafter"/>
</dbReference>
<dbReference type="SMART" id="SM00397">
    <property type="entry name" value="t_SNARE"/>
    <property type="match status" value="1"/>
</dbReference>
<comment type="similarity">
    <text evidence="2 13">Belongs to the adenylate kinase family.</text>
</comment>
<sequence length="597" mass="65628">MNDLLGSVVGAGSAGAARGDLEAGAPPPPAAPTSDGTDKHMEDFFTEVAAIKAMMADIRRNQGRLQEAHERSKTVTRTDEMKKLREQMQADIGAVSKSADAIKKRLAELDRGNEQALKRKGCGPGSSSERTRTAITGALKKKLKDLMGEFQDLRARVNAEYREVVERRVYTVTGQHADDDQIEQMIESGESEMIFQKAILEQGRGYVMDTLAEIRERRDAVMELERSLMELHQIFLDMAVLVEAQGEMLDNIEAQVAKSVEYVQAGTTHLVAAKRLQKNTRKWMCCALILLLIIAAAIAIPIAIKFSNTACHSSYKIHFAMNRSLCALQTALRRAPAPAALEQRRAYYGPPEGSKPAAVVILGPPGVGKRTYSAKCADYFGLVALTTGQLMMDEIAAATDIGQQVLESARSGAPMADAPILRVVTKHLMKAHSEGVDRFVMDGFPRNVAQAQALDQIADVQLAISLGMRREVLIAKCMGRRACKHCHKTFNVTDINLPATEEGLPAVHIPPYLPPESCKAFLEVRKDDQEADVERRLEAYERSALLVLRYYQERRKLLEFEVTGGVEDTMPRLLQVLRPHLEVAPLAPLHAVVGGAS</sequence>
<dbReference type="InterPro" id="IPR006012">
    <property type="entry name" value="Syntaxin/epimorphin_CS"/>
</dbReference>
<dbReference type="CDD" id="cd01428">
    <property type="entry name" value="ADK"/>
    <property type="match status" value="1"/>
</dbReference>
<dbReference type="Gene3D" id="1.20.5.110">
    <property type="match status" value="1"/>
</dbReference>
<keyword evidence="5" id="KW-0813">Transport</keyword>
<dbReference type="CDD" id="cd00179">
    <property type="entry name" value="SynN"/>
    <property type="match status" value="1"/>
</dbReference>
<evidence type="ECO:0000256" key="9">
    <source>
        <dbReference type="ARBA" id="ARBA00022777"/>
    </source>
</evidence>
<dbReference type="Pfam" id="PF05739">
    <property type="entry name" value="SNARE"/>
    <property type="match status" value="1"/>
</dbReference>
<dbReference type="InterPro" id="IPR006011">
    <property type="entry name" value="Syntaxin_N"/>
</dbReference>
<dbReference type="FunFam" id="1.20.58.70:FF:000003">
    <property type="entry name" value="Qa-SNARE, Sso1/Syntaxin1-type, SYP12A-group"/>
    <property type="match status" value="1"/>
</dbReference>
<dbReference type="GO" id="GO:0006887">
    <property type="term" value="P:exocytosis"/>
    <property type="evidence" value="ECO:0007669"/>
    <property type="project" value="TreeGrafter"/>
</dbReference>
<keyword evidence="12 16" id="KW-0472">Membrane</keyword>
<dbReference type="GO" id="GO:0000149">
    <property type="term" value="F:SNARE binding"/>
    <property type="evidence" value="ECO:0007669"/>
    <property type="project" value="TreeGrafter"/>
</dbReference>
<evidence type="ECO:0000256" key="6">
    <source>
        <dbReference type="ARBA" id="ARBA00022679"/>
    </source>
</evidence>
<dbReference type="PANTHER" id="PTHR19957:SF307">
    <property type="entry name" value="PROTEIN SSO1-RELATED"/>
    <property type="match status" value="1"/>
</dbReference>
<evidence type="ECO:0000256" key="4">
    <source>
        <dbReference type="ARBA" id="ARBA00012955"/>
    </source>
</evidence>
<dbReference type="Proteomes" id="UP000239649">
    <property type="component" value="Unassembled WGS sequence"/>
</dbReference>
<feature type="domain" description="T-SNARE coiled-coil homology" evidence="17">
    <location>
        <begin position="211"/>
        <end position="273"/>
    </location>
</feature>
<evidence type="ECO:0000256" key="12">
    <source>
        <dbReference type="ARBA" id="ARBA00023136"/>
    </source>
</evidence>
<reference evidence="18 19" key="1">
    <citation type="journal article" date="2018" name="Plant J.">
        <title>Genome sequences of Chlorella sorokiniana UTEX 1602 and Micractinium conductrix SAG 241.80: implications to maltose excretion by a green alga.</title>
        <authorList>
            <person name="Arriola M.B."/>
            <person name="Velmurugan N."/>
            <person name="Zhang Y."/>
            <person name="Plunkett M.H."/>
            <person name="Hondzo H."/>
            <person name="Barney B.M."/>
        </authorList>
    </citation>
    <scope>NUCLEOTIDE SEQUENCE [LARGE SCALE GENOMIC DNA]</scope>
    <source>
        <strain evidence="18 19">SAG 241.80</strain>
    </source>
</reference>
<evidence type="ECO:0000256" key="10">
    <source>
        <dbReference type="ARBA" id="ARBA00022927"/>
    </source>
</evidence>
<evidence type="ECO:0000256" key="13">
    <source>
        <dbReference type="RuleBase" id="RU003330"/>
    </source>
</evidence>
<dbReference type="InterPro" id="IPR000727">
    <property type="entry name" value="T_SNARE_dom"/>
</dbReference>
<gene>
    <name evidence="18" type="ORF">C2E20_2599</name>
</gene>
<keyword evidence="10" id="KW-0653">Protein transport</keyword>
<evidence type="ECO:0000256" key="5">
    <source>
        <dbReference type="ARBA" id="ARBA00022448"/>
    </source>
</evidence>
<dbReference type="GO" id="GO:0005886">
    <property type="term" value="C:plasma membrane"/>
    <property type="evidence" value="ECO:0007669"/>
    <property type="project" value="TreeGrafter"/>
</dbReference>
<dbReference type="FunFam" id="1.20.5.110:FF:000008">
    <property type="entry name" value="Syntaxin 132"/>
    <property type="match status" value="1"/>
</dbReference>
<dbReference type="AlphaFoldDB" id="A0A2P6VJ53"/>
<dbReference type="Gene3D" id="3.40.50.300">
    <property type="entry name" value="P-loop containing nucleotide triphosphate hydrolases"/>
    <property type="match status" value="1"/>
</dbReference>
<evidence type="ECO:0000256" key="14">
    <source>
        <dbReference type="RuleBase" id="RU003858"/>
    </source>
</evidence>
<dbReference type="Gene3D" id="1.20.58.70">
    <property type="match status" value="1"/>
</dbReference>
<dbReference type="EC" id="2.7.4.3" evidence="4"/>
<keyword evidence="19" id="KW-1185">Reference proteome</keyword>
<dbReference type="InterPro" id="IPR045242">
    <property type="entry name" value="Syntaxin"/>
</dbReference>
<comment type="similarity">
    <text evidence="3 14">Belongs to the syntaxin family.</text>
</comment>
<dbReference type="SUPFAM" id="SSF52540">
    <property type="entry name" value="P-loop containing nucleoside triphosphate hydrolases"/>
    <property type="match status" value="1"/>
</dbReference>
<dbReference type="PRINTS" id="PR00094">
    <property type="entry name" value="ADENYLTKNASE"/>
</dbReference>
<evidence type="ECO:0000256" key="15">
    <source>
        <dbReference type="SAM" id="MobiDB-lite"/>
    </source>
</evidence>
<evidence type="ECO:0000256" key="8">
    <source>
        <dbReference type="ARBA" id="ARBA00022741"/>
    </source>
</evidence>
<dbReference type="InterPro" id="IPR027417">
    <property type="entry name" value="P-loop_NTPase"/>
</dbReference>
<dbReference type="InterPro" id="IPR010989">
    <property type="entry name" value="SNARE"/>
</dbReference>